<reference evidence="1" key="1">
    <citation type="submission" date="2020-07" db="EMBL/GenBank/DDBJ databases">
        <title>Multicomponent nature underlies the extraordinary mechanical properties of spider dragline silk.</title>
        <authorList>
            <person name="Kono N."/>
            <person name="Nakamura H."/>
            <person name="Mori M."/>
            <person name="Yoshida Y."/>
            <person name="Ohtoshi R."/>
            <person name="Malay A.D."/>
            <person name="Moran D.A.P."/>
            <person name="Tomita M."/>
            <person name="Numata K."/>
            <person name="Arakawa K."/>
        </authorList>
    </citation>
    <scope>NUCLEOTIDE SEQUENCE</scope>
</reference>
<evidence type="ECO:0000313" key="2">
    <source>
        <dbReference type="Proteomes" id="UP000887116"/>
    </source>
</evidence>
<name>A0A8X6INR2_TRICU</name>
<organism evidence="1 2">
    <name type="scientific">Trichonephila clavata</name>
    <name type="common">Joro spider</name>
    <name type="synonym">Nephila clavata</name>
    <dbReference type="NCBI Taxonomy" id="2740835"/>
    <lineage>
        <taxon>Eukaryota</taxon>
        <taxon>Metazoa</taxon>
        <taxon>Ecdysozoa</taxon>
        <taxon>Arthropoda</taxon>
        <taxon>Chelicerata</taxon>
        <taxon>Arachnida</taxon>
        <taxon>Araneae</taxon>
        <taxon>Araneomorphae</taxon>
        <taxon>Entelegynae</taxon>
        <taxon>Araneoidea</taxon>
        <taxon>Nephilidae</taxon>
        <taxon>Trichonephila</taxon>
    </lineage>
</organism>
<dbReference type="AlphaFoldDB" id="A0A8X6INR2"/>
<protein>
    <submittedName>
        <fullName evidence="1">Uncharacterized protein</fullName>
    </submittedName>
</protein>
<evidence type="ECO:0000313" key="1">
    <source>
        <dbReference type="EMBL" id="GFR25684.1"/>
    </source>
</evidence>
<sequence>MIESNETLVTIDLNSMLNLIRAAFPHPRFFANPASKNKHYAYEVVSKVAHKNDLQRASVANDLRLSAIELEPEVTRIHEIVLLLIRQVIVIREVIISL</sequence>
<dbReference type="EMBL" id="BMAO01018745">
    <property type="protein sequence ID" value="GFR25684.1"/>
    <property type="molecule type" value="Genomic_DNA"/>
</dbReference>
<proteinExistence type="predicted"/>
<dbReference type="Proteomes" id="UP000887116">
    <property type="component" value="Unassembled WGS sequence"/>
</dbReference>
<accession>A0A8X6INR2</accession>
<comment type="caution">
    <text evidence="1">The sequence shown here is derived from an EMBL/GenBank/DDBJ whole genome shotgun (WGS) entry which is preliminary data.</text>
</comment>
<gene>
    <name evidence="1" type="ORF">TNCT_564141</name>
</gene>
<keyword evidence="2" id="KW-1185">Reference proteome</keyword>